<proteinExistence type="predicted"/>
<sequence length="250" mass="29688">MLLKNFTIEKFIQHHSLVAVTGNMDGSKYVYLIDTISTIENLKEDFLYSLVNSLSPTNKNATGKCKVEYRTILIYPATDDKIQKYFDKKFCITETYEEYKKTEHVTKIQWIENVFSGNETEKVFYQNKDVSIVGDSKWNENVDELYLLVLFRNERYASIRDIEKEDIALLKETKRRVYELVKEKWDLTPSDMCLYFHYRPTYYRLHIHAVNISKTTHCLHNCYRSILVDDVIKNISLESKYYKGDMNVID</sequence>
<dbReference type="GO" id="GO:0000932">
    <property type="term" value="C:P-body"/>
    <property type="evidence" value="ECO:0007669"/>
    <property type="project" value="TreeGrafter"/>
</dbReference>
<dbReference type="OrthoDB" id="10264956at2759"/>
<dbReference type="PANTHER" id="PTHR12978">
    <property type="entry name" value="HISTIDINE TRIAD HIT PROTEIN MEMBER"/>
    <property type="match status" value="1"/>
</dbReference>
<dbReference type="AlphaFoldDB" id="A0A1W0E9B4"/>
<dbReference type="Gene3D" id="3.30.428.10">
    <property type="entry name" value="HIT-like"/>
    <property type="match status" value="1"/>
</dbReference>
<dbReference type="GO" id="GO:0005634">
    <property type="term" value="C:nucleus"/>
    <property type="evidence" value="ECO:0007669"/>
    <property type="project" value="TreeGrafter"/>
</dbReference>
<reference evidence="1 2" key="1">
    <citation type="journal article" date="2017" name="Environ. Microbiol.">
        <title>Decay of the glycolytic pathway and adaptation to intranuclear parasitism within Enterocytozoonidae microsporidia.</title>
        <authorList>
            <person name="Wiredu Boakye D."/>
            <person name="Jaroenlak P."/>
            <person name="Prachumwat A."/>
            <person name="Williams T.A."/>
            <person name="Bateman K.S."/>
            <person name="Itsathitphaisarn O."/>
            <person name="Sritunyalucksana K."/>
            <person name="Paszkiewicz K.H."/>
            <person name="Moore K.A."/>
            <person name="Stentiford G.D."/>
            <person name="Williams B.A."/>
        </authorList>
    </citation>
    <scope>NUCLEOTIDE SEQUENCE [LARGE SCALE GENOMIC DNA]</scope>
    <source>
        <strain evidence="1 2">TH1</strain>
    </source>
</reference>
<dbReference type="Pfam" id="PF11969">
    <property type="entry name" value="DcpS_C"/>
    <property type="match status" value="1"/>
</dbReference>
<dbReference type="InterPro" id="IPR008594">
    <property type="entry name" value="DcpS/DCS2"/>
</dbReference>
<name>A0A1W0E9B4_9MICR</name>
<accession>A0A1W0E9B4</accession>
<dbReference type="Proteomes" id="UP000192758">
    <property type="component" value="Unassembled WGS sequence"/>
</dbReference>
<evidence type="ECO:0000313" key="2">
    <source>
        <dbReference type="Proteomes" id="UP000192758"/>
    </source>
</evidence>
<dbReference type="STRING" id="646526.A0A1W0E9B4"/>
<protein>
    <submittedName>
        <fullName evidence="1">M7GpppX</fullName>
    </submittedName>
</protein>
<dbReference type="InterPro" id="IPR036265">
    <property type="entry name" value="HIT-like_sf"/>
</dbReference>
<evidence type="ECO:0000313" key="1">
    <source>
        <dbReference type="EMBL" id="OQS55844.1"/>
    </source>
</evidence>
<comment type="caution">
    <text evidence="1">The sequence shown here is derived from an EMBL/GenBank/DDBJ whole genome shotgun (WGS) entry which is preliminary data.</text>
</comment>
<keyword evidence="2" id="KW-1185">Reference proteome</keyword>
<dbReference type="GO" id="GO:0016787">
    <property type="term" value="F:hydrolase activity"/>
    <property type="evidence" value="ECO:0007669"/>
    <property type="project" value="InterPro"/>
</dbReference>
<dbReference type="VEuPathDB" id="MicrosporidiaDB:EHP00_386"/>
<dbReference type="EMBL" id="MNPJ01000001">
    <property type="protein sequence ID" value="OQS55844.1"/>
    <property type="molecule type" value="Genomic_DNA"/>
</dbReference>
<dbReference type="PANTHER" id="PTHR12978:SF0">
    <property type="entry name" value="M7GPPPX DIPHOSPHATASE"/>
    <property type="match status" value="1"/>
</dbReference>
<organism evidence="1 2">
    <name type="scientific">Ecytonucleospora hepatopenaei</name>
    <dbReference type="NCBI Taxonomy" id="646526"/>
    <lineage>
        <taxon>Eukaryota</taxon>
        <taxon>Fungi</taxon>
        <taxon>Fungi incertae sedis</taxon>
        <taxon>Microsporidia</taxon>
        <taxon>Enterocytozoonidae</taxon>
        <taxon>Ecytonucleospora</taxon>
    </lineage>
</organism>
<dbReference type="GO" id="GO:0000290">
    <property type="term" value="P:deadenylation-dependent decapping of nuclear-transcribed mRNA"/>
    <property type="evidence" value="ECO:0007669"/>
    <property type="project" value="InterPro"/>
</dbReference>
<gene>
    <name evidence="1" type="primary">m7GpppX</name>
    <name evidence="1" type="ORF">EHP00_386</name>
</gene>
<dbReference type="GO" id="GO:0000340">
    <property type="term" value="F:RNA 7-methylguanosine cap binding"/>
    <property type="evidence" value="ECO:0007669"/>
    <property type="project" value="TreeGrafter"/>
</dbReference>
<dbReference type="SUPFAM" id="SSF54197">
    <property type="entry name" value="HIT-like"/>
    <property type="match status" value="1"/>
</dbReference>